<evidence type="ECO:0000313" key="2">
    <source>
        <dbReference type="Proteomes" id="UP000199403"/>
    </source>
</evidence>
<proteinExistence type="predicted"/>
<accession>A0A1H6WQ87</accession>
<evidence type="ECO:0000313" key="1">
    <source>
        <dbReference type="EMBL" id="SEJ16357.1"/>
    </source>
</evidence>
<dbReference type="AlphaFoldDB" id="A0A1H6WQ87"/>
<reference evidence="2" key="1">
    <citation type="submission" date="2016-10" db="EMBL/GenBank/DDBJ databases">
        <authorList>
            <person name="Varghese N."/>
            <person name="Submissions S."/>
        </authorList>
    </citation>
    <scope>NUCLEOTIDE SEQUENCE [LARGE SCALE GENOMIC DNA]</scope>
    <source>
        <strain evidence="2">IBRC-M 10761</strain>
    </source>
</reference>
<name>A0A1H6WQ87_9BACT</name>
<protein>
    <submittedName>
        <fullName evidence="1">Uncharacterized protein</fullName>
    </submittedName>
</protein>
<organism evidence="1 2">
    <name type="scientific">Cyclobacterium xiamenense</name>
    <dbReference type="NCBI Taxonomy" id="1297121"/>
    <lineage>
        <taxon>Bacteria</taxon>
        <taxon>Pseudomonadati</taxon>
        <taxon>Bacteroidota</taxon>
        <taxon>Cytophagia</taxon>
        <taxon>Cytophagales</taxon>
        <taxon>Cyclobacteriaceae</taxon>
        <taxon>Cyclobacterium</taxon>
    </lineage>
</organism>
<dbReference type="STRING" id="1416801.SAMN05192553_102706"/>
<gene>
    <name evidence="1" type="ORF">SAMN05192553_102706</name>
</gene>
<dbReference type="Proteomes" id="UP000199403">
    <property type="component" value="Unassembled WGS sequence"/>
</dbReference>
<keyword evidence="2" id="KW-1185">Reference proteome</keyword>
<dbReference type="EMBL" id="FNZH01000002">
    <property type="protein sequence ID" value="SEJ16357.1"/>
    <property type="molecule type" value="Genomic_DNA"/>
</dbReference>
<sequence length="65" mass="7515">MSLEDFMDKEKKSRKMGLVYFQVLEGSSGLITRVVSERTDKVWLLRMIKKGKLFIQETSTIAETS</sequence>